<accession>A0A067K1E1</accession>
<sequence length="98" mass="10645">MHTCRTLFNSEISLIELIHPEKRFESLAPTPWLAAAQNIPNPEFIPVSSVNYPSSSDLEPDSDSVEMADDIGGESGFSQAQMRTIAQIVAAALAQDRA</sequence>
<dbReference type="Proteomes" id="UP000027138">
    <property type="component" value="Unassembled WGS sequence"/>
</dbReference>
<proteinExistence type="predicted"/>
<dbReference type="EMBL" id="KK914717">
    <property type="protein sequence ID" value="KDP30041.1"/>
    <property type="molecule type" value="Genomic_DNA"/>
</dbReference>
<gene>
    <name evidence="2" type="ORF">JCGZ_18617</name>
</gene>
<evidence type="ECO:0000313" key="3">
    <source>
        <dbReference type="Proteomes" id="UP000027138"/>
    </source>
</evidence>
<feature type="compositionally biased region" description="Acidic residues" evidence="1">
    <location>
        <begin position="58"/>
        <end position="72"/>
    </location>
</feature>
<feature type="region of interest" description="Disordered" evidence="1">
    <location>
        <begin position="50"/>
        <end position="73"/>
    </location>
</feature>
<organism evidence="2 3">
    <name type="scientific">Jatropha curcas</name>
    <name type="common">Barbados nut</name>
    <dbReference type="NCBI Taxonomy" id="180498"/>
    <lineage>
        <taxon>Eukaryota</taxon>
        <taxon>Viridiplantae</taxon>
        <taxon>Streptophyta</taxon>
        <taxon>Embryophyta</taxon>
        <taxon>Tracheophyta</taxon>
        <taxon>Spermatophyta</taxon>
        <taxon>Magnoliopsida</taxon>
        <taxon>eudicotyledons</taxon>
        <taxon>Gunneridae</taxon>
        <taxon>Pentapetalae</taxon>
        <taxon>rosids</taxon>
        <taxon>fabids</taxon>
        <taxon>Malpighiales</taxon>
        <taxon>Euphorbiaceae</taxon>
        <taxon>Crotonoideae</taxon>
        <taxon>Jatropheae</taxon>
        <taxon>Jatropha</taxon>
    </lineage>
</organism>
<name>A0A067K1E1_JATCU</name>
<protein>
    <submittedName>
        <fullName evidence="2">Uncharacterized protein</fullName>
    </submittedName>
</protein>
<evidence type="ECO:0000256" key="1">
    <source>
        <dbReference type="SAM" id="MobiDB-lite"/>
    </source>
</evidence>
<dbReference type="AlphaFoldDB" id="A0A067K1E1"/>
<keyword evidence="3" id="KW-1185">Reference proteome</keyword>
<reference evidence="2 3" key="1">
    <citation type="journal article" date="2014" name="PLoS ONE">
        <title>Global Analysis of Gene Expression Profiles in Physic Nut (Jatropha curcas L.) Seedlings Exposed to Salt Stress.</title>
        <authorList>
            <person name="Zhang L."/>
            <person name="Zhang C."/>
            <person name="Wu P."/>
            <person name="Chen Y."/>
            <person name="Li M."/>
            <person name="Jiang H."/>
            <person name="Wu G."/>
        </authorList>
    </citation>
    <scope>NUCLEOTIDE SEQUENCE [LARGE SCALE GENOMIC DNA]</scope>
    <source>
        <strain evidence="3">cv. GZQX0401</strain>
        <tissue evidence="2">Young leaves</tissue>
    </source>
</reference>
<evidence type="ECO:0000313" key="2">
    <source>
        <dbReference type="EMBL" id="KDP30041.1"/>
    </source>
</evidence>